<sequence length="312" mass="33746">MYLIFFILFVMMVVFGLLNVLTAVFVEATANIAHVDAELVIQDSLNSENLAIKQLTEMFMETDVDKSGTISKQQFGDKLEDPRFRAKMKMMGLDVFQAQEVFSLVDADRTDAVDIDDLVFGLMRLKGNARAMDIATMQQAFRVLNLKLSAFTKQTDSSFKDLRSAMSTIPNSAAADPLAKRVNTGAKDGMDPKLEDGTWHSRRLAPRGSKVMTPADAPLPAVDFLMPDDNTDGAMDGGTRAADRTAISEVLSLIAETRLCACAERSPRSGAPAGQAGPSKEQPSESSAGTSNEQPSSSSNTVEALPSHRCLV</sequence>
<dbReference type="PROSITE" id="PS50222">
    <property type="entry name" value="EF_HAND_2"/>
    <property type="match status" value="2"/>
</dbReference>
<reference evidence="4" key="1">
    <citation type="submission" date="2021-01" db="EMBL/GenBank/DDBJ databases">
        <authorList>
            <person name="Corre E."/>
            <person name="Pelletier E."/>
            <person name="Niang G."/>
            <person name="Scheremetjew M."/>
            <person name="Finn R."/>
            <person name="Kale V."/>
            <person name="Holt S."/>
            <person name="Cochrane G."/>
            <person name="Meng A."/>
            <person name="Brown T."/>
            <person name="Cohen L."/>
        </authorList>
    </citation>
    <scope>NUCLEOTIDE SEQUENCE</scope>
    <source>
        <strain evidence="4">OF101</strain>
    </source>
</reference>
<dbReference type="SMART" id="SM00054">
    <property type="entry name" value="EFh"/>
    <property type="match status" value="2"/>
</dbReference>
<evidence type="ECO:0000256" key="1">
    <source>
        <dbReference type="ARBA" id="ARBA00022837"/>
    </source>
</evidence>
<dbReference type="InterPro" id="IPR002048">
    <property type="entry name" value="EF_hand_dom"/>
</dbReference>
<dbReference type="AlphaFoldDB" id="A0A7S1RNA1"/>
<protein>
    <recommendedName>
        <fullName evidence="3">EF-hand domain-containing protein</fullName>
    </recommendedName>
</protein>
<dbReference type="InterPro" id="IPR011992">
    <property type="entry name" value="EF-hand-dom_pair"/>
</dbReference>
<feature type="domain" description="EF-hand" evidence="3">
    <location>
        <begin position="50"/>
        <end position="85"/>
    </location>
</feature>
<name>A0A7S1RNA1_ALECA</name>
<organism evidence="4">
    <name type="scientific">Alexandrium catenella</name>
    <name type="common">Red tide dinoflagellate</name>
    <name type="synonym">Gonyaulax catenella</name>
    <dbReference type="NCBI Taxonomy" id="2925"/>
    <lineage>
        <taxon>Eukaryota</taxon>
        <taxon>Sar</taxon>
        <taxon>Alveolata</taxon>
        <taxon>Dinophyceae</taxon>
        <taxon>Gonyaulacales</taxon>
        <taxon>Pyrocystaceae</taxon>
        <taxon>Alexandrium</taxon>
    </lineage>
</organism>
<dbReference type="EMBL" id="HBGE01079766">
    <property type="protein sequence ID" value="CAD9170901.1"/>
    <property type="molecule type" value="Transcribed_RNA"/>
</dbReference>
<proteinExistence type="predicted"/>
<dbReference type="Gene3D" id="1.10.238.10">
    <property type="entry name" value="EF-hand"/>
    <property type="match status" value="1"/>
</dbReference>
<gene>
    <name evidence="4" type="ORF">ACAT0790_LOCUS47670</name>
</gene>
<dbReference type="PROSITE" id="PS00018">
    <property type="entry name" value="EF_HAND_1"/>
    <property type="match status" value="1"/>
</dbReference>
<evidence type="ECO:0000313" key="4">
    <source>
        <dbReference type="EMBL" id="CAD9170901.1"/>
    </source>
</evidence>
<dbReference type="InterPro" id="IPR018247">
    <property type="entry name" value="EF_Hand_1_Ca_BS"/>
</dbReference>
<feature type="region of interest" description="Disordered" evidence="2">
    <location>
        <begin position="266"/>
        <end position="312"/>
    </location>
</feature>
<dbReference type="GO" id="GO:0005509">
    <property type="term" value="F:calcium ion binding"/>
    <property type="evidence" value="ECO:0007669"/>
    <property type="project" value="InterPro"/>
</dbReference>
<keyword evidence="1" id="KW-0106">Calcium</keyword>
<evidence type="ECO:0000259" key="3">
    <source>
        <dbReference type="PROSITE" id="PS50222"/>
    </source>
</evidence>
<feature type="domain" description="EF-hand" evidence="3">
    <location>
        <begin position="93"/>
        <end position="128"/>
    </location>
</feature>
<evidence type="ECO:0000256" key="2">
    <source>
        <dbReference type="SAM" id="MobiDB-lite"/>
    </source>
</evidence>
<feature type="compositionally biased region" description="Polar residues" evidence="2">
    <location>
        <begin position="284"/>
        <end position="302"/>
    </location>
</feature>
<accession>A0A7S1RNA1</accession>
<dbReference type="SUPFAM" id="SSF47473">
    <property type="entry name" value="EF-hand"/>
    <property type="match status" value="1"/>
</dbReference>